<keyword evidence="1" id="KW-0175">Coiled coil</keyword>
<name>A0A7Z1IMA7_9GAMM</name>
<feature type="transmembrane region" description="Helical" evidence="2">
    <location>
        <begin position="24"/>
        <end position="46"/>
    </location>
</feature>
<evidence type="ECO:0000256" key="1">
    <source>
        <dbReference type="SAM" id="Coils"/>
    </source>
</evidence>
<evidence type="ECO:0000313" key="3">
    <source>
        <dbReference type="EMBL" id="OZC35502.1"/>
    </source>
</evidence>
<keyword evidence="2" id="KW-0472">Membrane</keyword>
<evidence type="ECO:0000256" key="2">
    <source>
        <dbReference type="SAM" id="Phobius"/>
    </source>
</evidence>
<dbReference type="RefSeq" id="WP_094625527.1">
    <property type="nucleotide sequence ID" value="NZ_NEFY01000010.1"/>
</dbReference>
<evidence type="ECO:0000313" key="4">
    <source>
        <dbReference type="Proteomes" id="UP000216984"/>
    </source>
</evidence>
<feature type="coiled-coil region" evidence="1">
    <location>
        <begin position="50"/>
        <end position="110"/>
    </location>
</feature>
<dbReference type="EMBL" id="NEFY01000010">
    <property type="protein sequence ID" value="OZC35502.1"/>
    <property type="molecule type" value="Genomic_DNA"/>
</dbReference>
<keyword evidence="2" id="KW-1133">Transmembrane helix</keyword>
<keyword evidence="2" id="KW-0812">Transmembrane</keyword>
<reference evidence="3 4" key="1">
    <citation type="submission" date="2017-06" db="EMBL/GenBank/DDBJ databases">
        <title>Draft genome sequence of the halophilic bacterium Marinobacter vinifirmus FB1.</title>
        <authorList>
            <person name="Stepanov V.G."/>
            <person name="Roberts D.J."/>
            <person name="Fox G.E."/>
        </authorList>
    </citation>
    <scope>NUCLEOTIDE SEQUENCE [LARGE SCALE GENOMIC DNA]</scope>
    <source>
        <strain evidence="3 4">FB1</strain>
    </source>
</reference>
<protein>
    <submittedName>
        <fullName evidence="3">MSHA biogenesis protein MshJ</fullName>
    </submittedName>
</protein>
<dbReference type="Proteomes" id="UP000216984">
    <property type="component" value="Unassembled WGS sequence"/>
</dbReference>
<organism evidence="3 4">
    <name type="scientific">Marinobacter vinifirmus</name>
    <dbReference type="NCBI Taxonomy" id="355591"/>
    <lineage>
        <taxon>Bacteria</taxon>
        <taxon>Pseudomonadati</taxon>
        <taxon>Pseudomonadota</taxon>
        <taxon>Gammaproteobacteria</taxon>
        <taxon>Pseudomonadales</taxon>
        <taxon>Marinobacteraceae</taxon>
        <taxon>Marinobacter</taxon>
    </lineage>
</organism>
<keyword evidence="4" id="KW-1185">Reference proteome</keyword>
<comment type="caution">
    <text evidence="3">The sequence shown here is derived from an EMBL/GenBank/DDBJ whole genome shotgun (WGS) entry which is preliminary data.</text>
</comment>
<sequence length="227" mass="25268">MSKLSEQLAAGAAWYNERPVRERGLIAVTLCVLVLVLGWELFVAPVEAQKQQLNNRIQTLSANRDNLLSQQQTLSSQLERDPSAELRERLAARQNRLERLDQQITETTGQLIAPRDMVALLRNMLAAQQGLTLESLSLLAPQPVYGEQGAAPGDGEARAPEPLLYAHDVELTISGGYLNVLNYLERLESMDDRIGWLQLIYDAGSWPKGEARIRVRTLSLEAAWLGV</sequence>
<proteinExistence type="predicted"/>
<accession>A0A7Z1IMA7</accession>
<dbReference type="AlphaFoldDB" id="A0A7Z1IMA7"/>
<gene>
    <name evidence="3" type="ORF">B9Q17_07440</name>
</gene>